<dbReference type="AlphaFoldDB" id="A0A810AET3"/>
<reference evidence="6" key="7">
    <citation type="submission" date="2020-05" db="EMBL/GenBank/DDBJ databases">
        <title>Complete genome sequence of Bradyrhizobium diazoefficiens XF6 isolated from soybean nodule.</title>
        <authorList>
            <person name="Noda R."/>
            <person name="Kakizaki K."/>
            <person name="Minamisawa K."/>
        </authorList>
    </citation>
    <scope>NUCLEOTIDE SEQUENCE</scope>
    <source>
        <strain evidence="6">XF6</strain>
    </source>
</reference>
<organism evidence="6">
    <name type="scientific">Bradyrhizobium diazoefficiens</name>
    <dbReference type="NCBI Taxonomy" id="1355477"/>
    <lineage>
        <taxon>Bacteria</taxon>
        <taxon>Pseudomonadati</taxon>
        <taxon>Pseudomonadota</taxon>
        <taxon>Alphaproteobacteria</taxon>
        <taxon>Hyphomicrobiales</taxon>
        <taxon>Nitrobacteraceae</taxon>
        <taxon>Bradyrhizobium</taxon>
    </lineage>
</organism>
<dbReference type="EMBL" id="AP023097">
    <property type="protein sequence ID" value="BCE70834.1"/>
    <property type="molecule type" value="Genomic_DNA"/>
</dbReference>
<accession>A0A810AET3</accession>
<dbReference type="EMBL" id="AP023096">
    <property type="protein sequence ID" value="BCE62120.1"/>
    <property type="molecule type" value="Genomic_DNA"/>
</dbReference>
<evidence type="ECO:0000313" key="2">
    <source>
        <dbReference type="EMBL" id="BCE27141.1"/>
    </source>
</evidence>
<evidence type="ECO:0000313" key="7">
    <source>
        <dbReference type="EMBL" id="BCE70834.1"/>
    </source>
</evidence>
<name>A0A810AET3_9BRAD</name>
<reference evidence="1" key="1">
    <citation type="submission" date="2020-05" db="EMBL/GenBank/DDBJ databases">
        <title>Complete genome sequence of Bradyrhizobium diazoefficiens XF1 isolated from soybean nodule.</title>
        <authorList>
            <person name="Noda R."/>
            <person name="Kakizaki K."/>
            <person name="Minamisawa K."/>
        </authorList>
    </citation>
    <scope>NUCLEOTIDE SEQUENCE</scope>
    <source>
        <strain evidence="1">XF1</strain>
    </source>
</reference>
<dbReference type="EMBL" id="AP023095">
    <property type="protein sequence ID" value="BCE53401.1"/>
    <property type="molecule type" value="Genomic_DNA"/>
</dbReference>
<reference evidence="3" key="4">
    <citation type="submission" date="2020-05" db="EMBL/GenBank/DDBJ databases">
        <title>Complete genome sequence of Bradyrhizobium diazoefficiens XF3 isolated from soybean nodule.</title>
        <authorList>
            <person name="Noda R."/>
            <person name="Kakizaki K."/>
            <person name="Minamisawa K."/>
        </authorList>
    </citation>
    <scope>NUCLEOTIDE SEQUENCE</scope>
    <source>
        <strain evidence="3">XF3</strain>
    </source>
</reference>
<reference evidence="8" key="9">
    <citation type="submission" date="2020-05" db="EMBL/GenBank/DDBJ databases">
        <title>Complete genome sequence of Bradyrhizobium diazoefficiens XF9 isolated from soybean nodule.</title>
        <authorList>
            <person name="Noda R."/>
            <person name="Kakizaki K."/>
            <person name="Minamisawa K."/>
        </authorList>
    </citation>
    <scope>NUCLEOTIDE SEQUENCE</scope>
    <source>
        <strain evidence="8">XF9</strain>
    </source>
</reference>
<dbReference type="EMBL" id="AP023091">
    <property type="protein sequence ID" value="BCE18288.1"/>
    <property type="molecule type" value="Genomic_DNA"/>
</dbReference>
<evidence type="ECO:0000313" key="8">
    <source>
        <dbReference type="EMBL" id="BCE79512.1"/>
    </source>
</evidence>
<evidence type="ECO:0000313" key="4">
    <source>
        <dbReference type="EMBL" id="BCE44541.1"/>
    </source>
</evidence>
<evidence type="ECO:0000313" key="6">
    <source>
        <dbReference type="EMBL" id="BCE62120.1"/>
    </source>
</evidence>
<dbReference type="EMBL" id="AP023098">
    <property type="protein sequence ID" value="BCE79512.1"/>
    <property type="molecule type" value="Genomic_DNA"/>
</dbReference>
<dbReference type="EMBL" id="AP023093">
    <property type="protein sequence ID" value="BCE35908.1"/>
    <property type="molecule type" value="Genomic_DNA"/>
</dbReference>
<dbReference type="EMBL" id="AP023092">
    <property type="protein sequence ID" value="BCE27141.1"/>
    <property type="molecule type" value="Genomic_DNA"/>
</dbReference>
<dbReference type="EMBL" id="AP023094">
    <property type="protein sequence ID" value="BCE44541.1"/>
    <property type="molecule type" value="Genomic_DNA"/>
</dbReference>
<reference evidence="4" key="5">
    <citation type="submission" date="2020-05" db="EMBL/GenBank/DDBJ databases">
        <title>Complete genome sequence of Bradyrhizobium diazoefficiens XF4 isolated from soybean nodule.</title>
        <authorList>
            <person name="Noda R."/>
            <person name="Kakizaki K."/>
            <person name="Minamisawa K."/>
        </authorList>
    </citation>
    <scope>NUCLEOTIDE SEQUENCE</scope>
    <source>
        <strain evidence="4">XF4</strain>
    </source>
</reference>
<reference evidence="5" key="6">
    <citation type="submission" date="2020-05" db="EMBL/GenBank/DDBJ databases">
        <title>Complete genome sequence of Bradyrhizobium diazoefficiens XF5 isolated from soybean nodule.</title>
        <authorList>
            <person name="Noda R."/>
            <person name="Kakizaki K."/>
            <person name="Minamisawa K."/>
        </authorList>
    </citation>
    <scope>NUCLEOTIDE SEQUENCE</scope>
    <source>
        <strain evidence="5">XF5</strain>
    </source>
</reference>
<reference evidence="2" key="3">
    <citation type="submission" date="2020-05" db="EMBL/GenBank/DDBJ databases">
        <title>Complete genome sequence of Bradyrhizobium diazoefficiens XF2 isolated from soybean nodule.</title>
        <authorList>
            <person name="Noda R."/>
            <person name="Kakizaki K."/>
            <person name="Minamisawa K."/>
        </authorList>
    </citation>
    <scope>NUCLEOTIDE SEQUENCE</scope>
    <source>
        <strain evidence="2">XF2</strain>
    </source>
</reference>
<gene>
    <name evidence="9" type="ORF">XF10B_08830</name>
    <name evidence="1" type="ORF">XF1B_09690</name>
    <name evidence="2" type="ORF">XF2B_09100</name>
    <name evidence="3" type="ORF">XF3B_09390</name>
    <name evidence="4" type="ORF">XF4B_08900</name>
    <name evidence="5" type="ORF">XF5B_09130</name>
    <name evidence="6" type="ORF">XF6B_09190</name>
    <name evidence="7" type="ORF">XF8B_09450</name>
    <name evidence="8" type="ORF">XF9B_09330</name>
</gene>
<protein>
    <submittedName>
        <fullName evidence="6">Uncharacterized protein</fullName>
    </submittedName>
</protein>
<dbReference type="EMBL" id="AP023099">
    <property type="protein sequence ID" value="BCE88085.1"/>
    <property type="molecule type" value="Genomic_DNA"/>
</dbReference>
<evidence type="ECO:0000313" key="3">
    <source>
        <dbReference type="EMBL" id="BCE35908.1"/>
    </source>
</evidence>
<evidence type="ECO:0000313" key="1">
    <source>
        <dbReference type="EMBL" id="BCE18288.1"/>
    </source>
</evidence>
<evidence type="ECO:0000313" key="9">
    <source>
        <dbReference type="EMBL" id="BCE88085.1"/>
    </source>
</evidence>
<evidence type="ECO:0000313" key="5">
    <source>
        <dbReference type="EMBL" id="BCE53401.1"/>
    </source>
</evidence>
<proteinExistence type="predicted"/>
<reference evidence="9" key="2">
    <citation type="submission" date="2020-05" db="EMBL/GenBank/DDBJ databases">
        <title>Complete genome sequence of Bradyrhizobium diazoefficiens XF10 isolated from soybean nodule.</title>
        <authorList>
            <person name="Noda R."/>
            <person name="Kakizaki K."/>
            <person name="Minamisawa K."/>
        </authorList>
    </citation>
    <scope>NUCLEOTIDE SEQUENCE</scope>
    <source>
        <strain evidence="9">XF10</strain>
    </source>
</reference>
<sequence>MAGDADAECDVVAGFLALWAIRKAMTAMRISPSQATAATGTAWLGPNSFRTSLAGFGALNR</sequence>
<reference evidence="7" key="8">
    <citation type="submission" date="2020-05" db="EMBL/GenBank/DDBJ databases">
        <title>Complete genome sequence of Bradyrhizobium diazoefficiens XF8 isolated from soybean nodule.</title>
        <authorList>
            <person name="Noda R."/>
            <person name="Kakizaki K."/>
            <person name="Minamisawa K."/>
        </authorList>
    </citation>
    <scope>NUCLEOTIDE SEQUENCE</scope>
    <source>
        <strain evidence="7">XF8</strain>
    </source>
</reference>